<protein>
    <submittedName>
        <fullName evidence="4">Alpha-amylase</fullName>
    </submittedName>
</protein>
<proteinExistence type="inferred from homology"/>
<comment type="similarity">
    <text evidence="1">Belongs to the glycosyl hydrolase 57 family.</text>
</comment>
<accession>A0A1F7YEB2</accession>
<dbReference type="PANTHER" id="PTHR36306">
    <property type="entry name" value="ALPHA-AMYLASE-RELATED-RELATED"/>
    <property type="match status" value="1"/>
</dbReference>
<dbReference type="CDD" id="cd10795">
    <property type="entry name" value="GH57N_MJA1_like"/>
    <property type="match status" value="1"/>
</dbReference>
<evidence type="ECO:0000313" key="5">
    <source>
        <dbReference type="Proteomes" id="UP000178851"/>
    </source>
</evidence>
<dbReference type="Pfam" id="PF03065">
    <property type="entry name" value="Glyco_hydro_57"/>
    <property type="match status" value="1"/>
</dbReference>
<dbReference type="EMBL" id="MGGI01000021">
    <property type="protein sequence ID" value="OGM25646.1"/>
    <property type="molecule type" value="Genomic_DNA"/>
</dbReference>
<feature type="domain" description="Glycoside hydrolase family 57 N-terminal" evidence="3">
    <location>
        <begin position="6"/>
        <end position="298"/>
    </location>
</feature>
<dbReference type="InterPro" id="IPR011330">
    <property type="entry name" value="Glyco_hydro/deAcase_b/a-brl"/>
</dbReference>
<dbReference type="PANTHER" id="PTHR36306:SF1">
    <property type="entry name" value="ALPHA-AMYLASE-RELATED"/>
    <property type="match status" value="1"/>
</dbReference>
<dbReference type="InterPro" id="IPR052046">
    <property type="entry name" value="GH57_Enzymes"/>
</dbReference>
<evidence type="ECO:0000256" key="2">
    <source>
        <dbReference type="ARBA" id="ARBA00023277"/>
    </source>
</evidence>
<organism evidence="4 5">
    <name type="scientific">Candidatus Woesebacteria bacterium RIFCSPHIGHO2_01_FULL_39_28</name>
    <dbReference type="NCBI Taxonomy" id="1802496"/>
    <lineage>
        <taxon>Bacteria</taxon>
        <taxon>Candidatus Woeseibacteriota</taxon>
    </lineage>
</organism>
<evidence type="ECO:0000313" key="4">
    <source>
        <dbReference type="EMBL" id="OGM25646.1"/>
    </source>
</evidence>
<dbReference type="AlphaFoldDB" id="A0A1F7YEB2"/>
<dbReference type="InterPro" id="IPR004300">
    <property type="entry name" value="Glyco_hydro_57_N"/>
</dbReference>
<dbReference type="Proteomes" id="UP000178851">
    <property type="component" value="Unassembled WGS sequence"/>
</dbReference>
<keyword evidence="2" id="KW-0119">Carbohydrate metabolism</keyword>
<reference evidence="4 5" key="1">
    <citation type="journal article" date="2016" name="Nat. Commun.">
        <title>Thousands of microbial genomes shed light on interconnected biogeochemical processes in an aquifer system.</title>
        <authorList>
            <person name="Anantharaman K."/>
            <person name="Brown C.T."/>
            <person name="Hug L.A."/>
            <person name="Sharon I."/>
            <person name="Castelle C.J."/>
            <person name="Probst A.J."/>
            <person name="Thomas B.C."/>
            <person name="Singh A."/>
            <person name="Wilkins M.J."/>
            <person name="Karaoz U."/>
            <person name="Brodie E.L."/>
            <person name="Williams K.H."/>
            <person name="Hubbard S.S."/>
            <person name="Banfield J.F."/>
        </authorList>
    </citation>
    <scope>NUCLEOTIDE SEQUENCE [LARGE SCALE GENOMIC DNA]</scope>
</reference>
<evidence type="ECO:0000259" key="3">
    <source>
        <dbReference type="Pfam" id="PF03065"/>
    </source>
</evidence>
<dbReference type="Gene3D" id="3.20.110.20">
    <property type="match status" value="1"/>
</dbReference>
<sequence length="409" mass="47942">MASVCFYFQVHQPLRIKKYRVYDIGKNSDYFNDDSGSNLNNQKILKKVAQKSYLPTNKLFLELLKKFPKFKISFSFSGLILEQLEKFSPETLSSFKELVKTGKVEVLSETYYHSLSFLYSRQEFRSQIDLHRKKIQKVFKVTPQVFRNTELVYNNDLANEVEKMGYKGILAEGADYILGWRSPNFVYLPKGCKKLSLLLKNYKLSDDVAFRFSSKSWSEYPLTAPKFANWISAINGNGNVVNLFMDYETFGEHQWEDTGIFEFLRALPLEILKHPDNDFVTPSEAVERFRPVAELDVPNFVSWADVERDLSAWLSNPMQKDAFDKLYDLEKVVLATKNKKLTEDWRRLQTSDHFYYMCTKWFADGDVHKYFNPYDSPYDAFISFINVLNDLKLRLEKITKPGEVNKIYV</sequence>
<name>A0A1F7YEB2_9BACT</name>
<evidence type="ECO:0000256" key="1">
    <source>
        <dbReference type="ARBA" id="ARBA00006821"/>
    </source>
</evidence>
<dbReference type="GO" id="GO:0005975">
    <property type="term" value="P:carbohydrate metabolic process"/>
    <property type="evidence" value="ECO:0007669"/>
    <property type="project" value="InterPro"/>
</dbReference>
<dbReference type="GO" id="GO:0003824">
    <property type="term" value="F:catalytic activity"/>
    <property type="evidence" value="ECO:0007669"/>
    <property type="project" value="InterPro"/>
</dbReference>
<comment type="caution">
    <text evidence="4">The sequence shown here is derived from an EMBL/GenBank/DDBJ whole genome shotgun (WGS) entry which is preliminary data.</text>
</comment>
<gene>
    <name evidence="4" type="ORF">A2627_04360</name>
</gene>
<dbReference type="SUPFAM" id="SSF88713">
    <property type="entry name" value="Glycoside hydrolase/deacetylase"/>
    <property type="match status" value="1"/>
</dbReference>